<dbReference type="EMBL" id="CP006939">
    <property type="protein sequence ID" value="AHC16199.1"/>
    <property type="molecule type" value="Genomic_DNA"/>
</dbReference>
<dbReference type="Proteomes" id="UP000018680">
    <property type="component" value="Chromosome"/>
</dbReference>
<evidence type="ECO:0000313" key="2">
    <source>
        <dbReference type="Proteomes" id="UP000018680"/>
    </source>
</evidence>
<dbReference type="eggNOG" id="ENOG5030YAD">
    <property type="taxonomic scope" value="Bacteria"/>
</dbReference>
<evidence type="ECO:0000313" key="1">
    <source>
        <dbReference type="EMBL" id="AHC16199.1"/>
    </source>
</evidence>
<proteinExistence type="predicted"/>
<accession>V5WKX9</accession>
<keyword evidence="2" id="KW-1185">Reference proteome</keyword>
<dbReference type="KEGG" id="slr:L21SP2_2851"/>
<dbReference type="STRING" id="1307761.L21SP2_2851"/>
<reference evidence="1 2" key="1">
    <citation type="journal article" date="2015" name="Stand. Genomic Sci.">
        <title>Complete genome sequence and description of Salinispira pacifica gen. nov., sp. nov., a novel spirochaete isolated form a hypersaline microbial mat.</title>
        <authorList>
            <person name="Ben Hania W."/>
            <person name="Joseph M."/>
            <person name="Schumann P."/>
            <person name="Bunk B."/>
            <person name="Fiebig A."/>
            <person name="Sproer C."/>
            <person name="Klenk H.P."/>
            <person name="Fardeau M.L."/>
            <person name="Spring S."/>
        </authorList>
    </citation>
    <scope>NUCLEOTIDE SEQUENCE [LARGE SCALE GENOMIC DNA]</scope>
    <source>
        <strain evidence="1 2">L21-RPul-D2</strain>
    </source>
</reference>
<dbReference type="AlphaFoldDB" id="V5WKX9"/>
<organism evidence="1 2">
    <name type="scientific">Salinispira pacifica</name>
    <dbReference type="NCBI Taxonomy" id="1307761"/>
    <lineage>
        <taxon>Bacteria</taxon>
        <taxon>Pseudomonadati</taxon>
        <taxon>Spirochaetota</taxon>
        <taxon>Spirochaetia</taxon>
        <taxon>Spirochaetales</taxon>
        <taxon>Spirochaetaceae</taxon>
        <taxon>Salinispira</taxon>
    </lineage>
</organism>
<name>V5WKX9_9SPIO</name>
<protein>
    <submittedName>
        <fullName evidence="1">Uncharacterized protein</fullName>
    </submittedName>
</protein>
<dbReference type="HOGENOM" id="CLU_085039_0_0_12"/>
<sequence>MGFTLNRRHLFTALYQPLTINTSVTFRDDVTIDGVTFPSGTPMELSYGFPFWRFSYGYDILPADDLDLFAGAALQFRNASISFAARDGSSATTNQNLGLVPSLYAHFGYTLGSGIRLEAEATGIYASSAIINGANFEFTGSLLDSSLRLLVPVENRVDTFLNIRFLGGTSEGISQFEDKYWTQAVQDYGLNNLGTLSFTAGLRIQ</sequence>
<gene>
    <name evidence="1" type="ORF">L21SP2_2851</name>
</gene>